<accession>A0A1F5NKB0</accession>
<evidence type="ECO:0000259" key="4">
    <source>
        <dbReference type="PROSITE" id="PS00662"/>
    </source>
</evidence>
<evidence type="ECO:0000313" key="6">
    <source>
        <dbReference type="Proteomes" id="UP000176864"/>
    </source>
</evidence>
<sequence length="440" mass="48492">MISASALEFALTQYRRILSTAPHHEKEIEIRPTEESTATLRALDKAAVFPDTTELLSLIIAAAISAGSSDIHLEPEKEVLKIRFRMDGVLQEITNLPMSVYQHLLSRIKLASNLKLNVTNVPQDGRFSVHRGTKNIDLRISIIPSAYGESIVMRVLGAEEISVDIENLGLSKRDMDLLLAELDKPNGMILTTGPTGSGKTTTLYAFLRYLNRGGVKIITLEDPVEYQIEGITQTPIDHGAGMDFAKGLRSILRQDPDIVMVGEIRDLETAETAAQAALTGHQVLSTLHTNDAAGAIPRFLDLGVKAVTLAPALSALIAQRLLRKICQKCKEIYKPDNKELDRIKLTIATVPKDRMPEHLTFYQSKGCEFCHKIGYKGRVGVFEVFAVDDAIEKLIYESASSQDIKKAALKAGMITMQQDAILKAAYGLTDLAEVWRVTEE</sequence>
<dbReference type="PANTHER" id="PTHR30258">
    <property type="entry name" value="TYPE II SECRETION SYSTEM PROTEIN GSPE-RELATED"/>
    <property type="match status" value="1"/>
</dbReference>
<dbReference type="Pfam" id="PF00437">
    <property type="entry name" value="T2SSE"/>
    <property type="match status" value="1"/>
</dbReference>
<dbReference type="EMBL" id="MFEK01000016">
    <property type="protein sequence ID" value="OGE77983.1"/>
    <property type="molecule type" value="Genomic_DNA"/>
</dbReference>
<dbReference type="PROSITE" id="PS00662">
    <property type="entry name" value="T2SP_E"/>
    <property type="match status" value="1"/>
</dbReference>
<reference evidence="5 6" key="1">
    <citation type="journal article" date="2016" name="Nat. Commun.">
        <title>Thousands of microbial genomes shed light on interconnected biogeochemical processes in an aquifer system.</title>
        <authorList>
            <person name="Anantharaman K."/>
            <person name="Brown C.T."/>
            <person name="Hug L.A."/>
            <person name="Sharon I."/>
            <person name="Castelle C.J."/>
            <person name="Probst A.J."/>
            <person name="Thomas B.C."/>
            <person name="Singh A."/>
            <person name="Wilkins M.J."/>
            <person name="Karaoz U."/>
            <person name="Brodie E.L."/>
            <person name="Williams K.H."/>
            <person name="Hubbard S.S."/>
            <person name="Banfield J.F."/>
        </authorList>
    </citation>
    <scope>NUCLEOTIDE SEQUENCE [LARGE SCALE GENOMIC DNA]</scope>
</reference>
<evidence type="ECO:0000256" key="1">
    <source>
        <dbReference type="ARBA" id="ARBA00006611"/>
    </source>
</evidence>
<comment type="similarity">
    <text evidence="1">Belongs to the GSP E family.</text>
</comment>
<dbReference type="FunFam" id="3.40.50.300:FF:000398">
    <property type="entry name" value="Type IV pilus assembly ATPase PilB"/>
    <property type="match status" value="1"/>
</dbReference>
<name>A0A1F5NKB0_9BACT</name>
<dbReference type="PANTHER" id="PTHR30258:SF2">
    <property type="entry name" value="COMG OPERON PROTEIN 1"/>
    <property type="match status" value="1"/>
</dbReference>
<dbReference type="GO" id="GO:0005524">
    <property type="term" value="F:ATP binding"/>
    <property type="evidence" value="ECO:0007669"/>
    <property type="project" value="UniProtKB-KW"/>
</dbReference>
<organism evidence="5 6">
    <name type="scientific">Candidatus Doudnabacteria bacterium RIFCSPHIGHO2_01_FULL_46_14</name>
    <dbReference type="NCBI Taxonomy" id="1817824"/>
    <lineage>
        <taxon>Bacteria</taxon>
        <taxon>Candidatus Doudnaibacteriota</taxon>
    </lineage>
</organism>
<evidence type="ECO:0000256" key="2">
    <source>
        <dbReference type="ARBA" id="ARBA00022741"/>
    </source>
</evidence>
<gene>
    <name evidence="5" type="ORF">A2751_02510</name>
</gene>
<dbReference type="SUPFAM" id="SSF52540">
    <property type="entry name" value="P-loop containing nucleoside triphosphate hydrolases"/>
    <property type="match status" value="1"/>
</dbReference>
<comment type="caution">
    <text evidence="5">The sequence shown here is derived from an EMBL/GenBank/DDBJ whole genome shotgun (WGS) entry which is preliminary data.</text>
</comment>
<dbReference type="Proteomes" id="UP000176864">
    <property type="component" value="Unassembled WGS sequence"/>
</dbReference>
<evidence type="ECO:0000256" key="3">
    <source>
        <dbReference type="ARBA" id="ARBA00022840"/>
    </source>
</evidence>
<dbReference type="GO" id="GO:0005886">
    <property type="term" value="C:plasma membrane"/>
    <property type="evidence" value="ECO:0007669"/>
    <property type="project" value="TreeGrafter"/>
</dbReference>
<feature type="domain" description="Bacterial type II secretion system protein E" evidence="4">
    <location>
        <begin position="252"/>
        <end position="266"/>
    </location>
</feature>
<dbReference type="InterPro" id="IPR003593">
    <property type="entry name" value="AAA+_ATPase"/>
</dbReference>
<proteinExistence type="inferred from homology"/>
<dbReference type="AlphaFoldDB" id="A0A1F5NKB0"/>
<dbReference type="SMART" id="SM00382">
    <property type="entry name" value="AAA"/>
    <property type="match status" value="1"/>
</dbReference>
<evidence type="ECO:0000313" key="5">
    <source>
        <dbReference type="EMBL" id="OGE77983.1"/>
    </source>
</evidence>
<keyword evidence="3" id="KW-0067">ATP-binding</keyword>
<dbReference type="InterPro" id="IPR027417">
    <property type="entry name" value="P-loop_NTPase"/>
</dbReference>
<dbReference type="CDD" id="cd01129">
    <property type="entry name" value="PulE-GspE-like"/>
    <property type="match status" value="1"/>
</dbReference>
<dbReference type="STRING" id="1817824.A2751_02510"/>
<protein>
    <recommendedName>
        <fullName evidence="4">Bacterial type II secretion system protein E domain-containing protein</fullName>
    </recommendedName>
</protein>
<keyword evidence="2" id="KW-0547">Nucleotide-binding</keyword>
<dbReference type="InterPro" id="IPR001482">
    <property type="entry name" value="T2SS/T4SS_dom"/>
</dbReference>
<dbReference type="Gene3D" id="3.40.50.300">
    <property type="entry name" value="P-loop containing nucleotide triphosphate hydrolases"/>
    <property type="match status" value="1"/>
</dbReference>
<dbReference type="GO" id="GO:0016887">
    <property type="term" value="F:ATP hydrolysis activity"/>
    <property type="evidence" value="ECO:0007669"/>
    <property type="project" value="TreeGrafter"/>
</dbReference>
<dbReference type="Gene3D" id="3.30.450.90">
    <property type="match status" value="1"/>
</dbReference>